<dbReference type="InterPro" id="IPR045057">
    <property type="entry name" value="Gcn5-rel_NAT"/>
</dbReference>
<feature type="domain" description="N-acetyltransferase" evidence="1">
    <location>
        <begin position="4"/>
        <end position="91"/>
    </location>
</feature>
<dbReference type="InterPro" id="IPR016181">
    <property type="entry name" value="Acyl_CoA_acyltransferase"/>
</dbReference>
<accession>A0ABP7PJU8</accession>
<dbReference type="Pfam" id="PF14542">
    <property type="entry name" value="Acetyltransf_CG"/>
    <property type="match status" value="1"/>
</dbReference>
<gene>
    <name evidence="2" type="ORF">GCM10022407_10940</name>
</gene>
<dbReference type="Gene3D" id="3.40.630.30">
    <property type="match status" value="1"/>
</dbReference>
<comment type="caution">
    <text evidence="2">The sequence shown here is derived from an EMBL/GenBank/DDBJ whole genome shotgun (WGS) entry which is preliminary data.</text>
</comment>
<keyword evidence="3" id="KW-1185">Reference proteome</keyword>
<proteinExistence type="predicted"/>
<evidence type="ECO:0000259" key="1">
    <source>
        <dbReference type="PROSITE" id="PS51729"/>
    </source>
</evidence>
<organism evidence="2 3">
    <name type="scientific">Hymenobacter antarcticus</name>
    <dbReference type="NCBI Taxonomy" id="486270"/>
    <lineage>
        <taxon>Bacteria</taxon>
        <taxon>Pseudomonadati</taxon>
        <taxon>Bacteroidota</taxon>
        <taxon>Cytophagia</taxon>
        <taxon>Cytophagales</taxon>
        <taxon>Hymenobacteraceae</taxon>
        <taxon>Hymenobacter</taxon>
    </lineage>
</organism>
<evidence type="ECO:0000313" key="3">
    <source>
        <dbReference type="Proteomes" id="UP001501556"/>
    </source>
</evidence>
<dbReference type="RefSeq" id="WP_345121859.1">
    <property type="nucleotide sequence ID" value="NZ_BAABDI010000005.1"/>
</dbReference>
<dbReference type="PROSITE" id="PS51729">
    <property type="entry name" value="GNAT_YJDJ"/>
    <property type="match status" value="1"/>
</dbReference>
<protein>
    <recommendedName>
        <fullName evidence="1">N-acetyltransferase domain-containing protein</fullName>
    </recommendedName>
</protein>
<dbReference type="EMBL" id="BAABDI010000005">
    <property type="protein sequence ID" value="GAA3966462.1"/>
    <property type="molecule type" value="Genomic_DNA"/>
</dbReference>
<reference evidence="3" key="1">
    <citation type="journal article" date="2019" name="Int. J. Syst. Evol. Microbiol.">
        <title>The Global Catalogue of Microorganisms (GCM) 10K type strain sequencing project: providing services to taxonomists for standard genome sequencing and annotation.</title>
        <authorList>
            <consortium name="The Broad Institute Genomics Platform"/>
            <consortium name="The Broad Institute Genome Sequencing Center for Infectious Disease"/>
            <person name="Wu L."/>
            <person name="Ma J."/>
        </authorList>
    </citation>
    <scope>NUCLEOTIDE SEQUENCE [LARGE SCALE GENOMIC DNA]</scope>
    <source>
        <strain evidence="3">JCM 17217</strain>
    </source>
</reference>
<sequence>MPIKHNPDKKEFTTTRAGHKAELAYVRPAEGIVDFTHTFVDEALRGQGVAEELARAGLAFAQENHLKVKTTCKFMAAFVQRNHAEYARLLV</sequence>
<evidence type="ECO:0000313" key="2">
    <source>
        <dbReference type="EMBL" id="GAA3966462.1"/>
    </source>
</evidence>
<dbReference type="Proteomes" id="UP001501556">
    <property type="component" value="Unassembled WGS sequence"/>
</dbReference>
<dbReference type="InterPro" id="IPR031165">
    <property type="entry name" value="GNAT_YJDJ"/>
</dbReference>
<dbReference type="PANTHER" id="PTHR31435">
    <property type="entry name" value="PROTEIN NATD1"/>
    <property type="match status" value="1"/>
</dbReference>
<dbReference type="SUPFAM" id="SSF55729">
    <property type="entry name" value="Acyl-CoA N-acyltransferases (Nat)"/>
    <property type="match status" value="1"/>
</dbReference>
<name>A0ABP7PJU8_9BACT</name>
<dbReference type="PANTHER" id="PTHR31435:SF9">
    <property type="entry name" value="PROTEIN NATD1"/>
    <property type="match status" value="1"/>
</dbReference>